<dbReference type="PRINTS" id="PR00080">
    <property type="entry name" value="SDRFAMILY"/>
</dbReference>
<reference evidence="5 8" key="2">
    <citation type="journal article" date="2019" name="Emerg. Microbes Infect.">
        <title>Comprehensive subspecies identification of 175 nontuberculous mycobacteria species based on 7547 genomic profiles.</title>
        <authorList>
            <person name="Matsumoto Y."/>
            <person name="Kinjo T."/>
            <person name="Motooka D."/>
            <person name="Nabeya D."/>
            <person name="Jung N."/>
            <person name="Uechi K."/>
            <person name="Horii T."/>
            <person name="Iida T."/>
            <person name="Fujita J."/>
            <person name="Nakamura S."/>
        </authorList>
    </citation>
    <scope>NUCLEOTIDE SEQUENCE [LARGE SCALE GENOMIC DNA]</scope>
    <source>
        <strain evidence="5 8">JCM 12687</strain>
    </source>
</reference>
<evidence type="ECO:0000256" key="1">
    <source>
        <dbReference type="ARBA" id="ARBA00006484"/>
    </source>
</evidence>
<dbReference type="RefSeq" id="WP_083132353.1">
    <property type="nucleotide sequence ID" value="NZ_AP022606.1"/>
</dbReference>
<dbReference type="EMBL" id="MVHM01000010">
    <property type="protein sequence ID" value="ORA36034.1"/>
    <property type="molecule type" value="Genomic_DNA"/>
</dbReference>
<dbReference type="PANTHER" id="PTHR24322">
    <property type="entry name" value="PKSB"/>
    <property type="match status" value="1"/>
</dbReference>
<dbReference type="GO" id="GO:0016616">
    <property type="term" value="F:oxidoreductase activity, acting on the CH-OH group of donors, NAD or NADP as acceptor"/>
    <property type="evidence" value="ECO:0007669"/>
    <property type="project" value="TreeGrafter"/>
</dbReference>
<proteinExistence type="inferred from homology"/>
<dbReference type="InterPro" id="IPR057326">
    <property type="entry name" value="KR_dom"/>
</dbReference>
<dbReference type="Proteomes" id="UP000467379">
    <property type="component" value="Chromosome"/>
</dbReference>
<dbReference type="PRINTS" id="PR00081">
    <property type="entry name" value="GDHRDH"/>
</dbReference>
<protein>
    <submittedName>
        <fullName evidence="5 6">Short-chain dehydrogenase</fullName>
    </submittedName>
</protein>
<dbReference type="InterPro" id="IPR002347">
    <property type="entry name" value="SDR_fam"/>
</dbReference>
<dbReference type="Gene3D" id="3.40.50.720">
    <property type="entry name" value="NAD(P)-binding Rossmann-like Domain"/>
    <property type="match status" value="1"/>
</dbReference>
<dbReference type="SUPFAM" id="SSF51735">
    <property type="entry name" value="NAD(P)-binding Rossmann-fold domains"/>
    <property type="match status" value="1"/>
</dbReference>
<evidence type="ECO:0000259" key="4">
    <source>
        <dbReference type="SMART" id="SM00822"/>
    </source>
</evidence>
<sequence>MTNNHNHLRDKVVVVTGGARGIGRATGEAFLRAGAHVALGDIDTELVEKTAAELAETTGGQVCGLGLDVRSRKSFAAFLDDAESRLGPLDVLVNNAGIMPTGLFADEDDAVTDRMVAINLGGVLNGSKLAVQRLTGRGGHIINVASLAGVSGHPGLATYCATKHAVVGFSETLHLELADAGIAVTAVLPGIVRTELSAGHSAPAWLRPIGEVDPGDVAAAIVTAVGARRARVTVPKALGAMIKTMSLIPERTRNRISHAAHFDTAFTNVDPHARDVYHRRINELGT</sequence>
<dbReference type="InterPro" id="IPR020904">
    <property type="entry name" value="Sc_DH/Rdtase_CS"/>
</dbReference>
<dbReference type="NCBIfam" id="NF005878">
    <property type="entry name" value="PRK07825.1"/>
    <property type="match status" value="1"/>
</dbReference>
<dbReference type="AlphaFoldDB" id="A0A7I7WC01"/>
<organism evidence="6 7">
    <name type="scientific">Mycobacterium branderi</name>
    <dbReference type="NCBI Taxonomy" id="43348"/>
    <lineage>
        <taxon>Bacteria</taxon>
        <taxon>Bacillati</taxon>
        <taxon>Actinomycetota</taxon>
        <taxon>Actinomycetes</taxon>
        <taxon>Mycobacteriales</taxon>
        <taxon>Mycobacteriaceae</taxon>
        <taxon>Mycobacterium</taxon>
    </lineage>
</organism>
<keyword evidence="2" id="KW-0560">Oxidoreductase</keyword>
<evidence type="ECO:0000256" key="2">
    <source>
        <dbReference type="ARBA" id="ARBA00023002"/>
    </source>
</evidence>
<dbReference type="Pfam" id="PF00106">
    <property type="entry name" value="adh_short"/>
    <property type="match status" value="1"/>
</dbReference>
<dbReference type="InterPro" id="IPR036291">
    <property type="entry name" value="NAD(P)-bd_dom_sf"/>
</dbReference>
<evidence type="ECO:0000313" key="7">
    <source>
        <dbReference type="Proteomes" id="UP000192441"/>
    </source>
</evidence>
<feature type="domain" description="Ketoreductase" evidence="4">
    <location>
        <begin position="11"/>
        <end position="190"/>
    </location>
</feature>
<comment type="similarity">
    <text evidence="1 3">Belongs to the short-chain dehydrogenases/reductases (SDR) family.</text>
</comment>
<evidence type="ECO:0000256" key="3">
    <source>
        <dbReference type="RuleBase" id="RU000363"/>
    </source>
</evidence>
<dbReference type="PROSITE" id="PS00061">
    <property type="entry name" value="ADH_SHORT"/>
    <property type="match status" value="1"/>
</dbReference>
<dbReference type="OrthoDB" id="9775296at2"/>
<dbReference type="SMART" id="SM00822">
    <property type="entry name" value="PKS_KR"/>
    <property type="match status" value="1"/>
</dbReference>
<evidence type="ECO:0000313" key="8">
    <source>
        <dbReference type="Proteomes" id="UP000467379"/>
    </source>
</evidence>
<dbReference type="FunFam" id="3.40.50.720:FF:000084">
    <property type="entry name" value="Short-chain dehydrogenase reductase"/>
    <property type="match status" value="1"/>
</dbReference>
<dbReference type="Proteomes" id="UP000192441">
    <property type="component" value="Unassembled WGS sequence"/>
</dbReference>
<name>A0A7I7WC01_9MYCO</name>
<reference evidence="5" key="3">
    <citation type="submission" date="2020-02" db="EMBL/GenBank/DDBJ databases">
        <authorList>
            <person name="Matsumoto Y."/>
            <person name="Motooka D."/>
            <person name="Nakamura S."/>
        </authorList>
    </citation>
    <scope>NUCLEOTIDE SEQUENCE</scope>
    <source>
        <strain evidence="5">JCM 12687</strain>
    </source>
</reference>
<reference evidence="6 7" key="1">
    <citation type="submission" date="2016-12" db="EMBL/GenBank/DDBJ databases">
        <title>The new phylogeny of genus Mycobacterium.</title>
        <authorList>
            <person name="Tortoli E."/>
            <person name="Trovato A."/>
            <person name="Cirillo D.M."/>
        </authorList>
    </citation>
    <scope>NUCLEOTIDE SEQUENCE [LARGE SCALE GENOMIC DNA]</scope>
    <source>
        <strain evidence="6 7">DSM 44624</strain>
    </source>
</reference>
<keyword evidence="8" id="KW-1185">Reference proteome</keyword>
<evidence type="ECO:0000313" key="5">
    <source>
        <dbReference type="EMBL" id="BBZ14422.1"/>
    </source>
</evidence>
<gene>
    <name evidence="6" type="ORF">BST20_15790</name>
    <name evidence="5" type="ORF">MBRA_46170</name>
</gene>
<evidence type="ECO:0000313" key="6">
    <source>
        <dbReference type="EMBL" id="ORA36034.1"/>
    </source>
</evidence>
<dbReference type="CDD" id="cd05233">
    <property type="entry name" value="SDR_c"/>
    <property type="match status" value="1"/>
</dbReference>
<dbReference type="EMBL" id="AP022606">
    <property type="protein sequence ID" value="BBZ14422.1"/>
    <property type="molecule type" value="Genomic_DNA"/>
</dbReference>
<dbReference type="PANTHER" id="PTHR24322:SF736">
    <property type="entry name" value="RETINOL DEHYDROGENASE 10"/>
    <property type="match status" value="1"/>
</dbReference>
<accession>A0A7I7WC01</accession>